<name>A0A6C0LUY4_9ZZZZ</name>
<feature type="transmembrane region" description="Helical" evidence="1">
    <location>
        <begin position="68"/>
        <end position="85"/>
    </location>
</feature>
<organism evidence="2">
    <name type="scientific">viral metagenome</name>
    <dbReference type="NCBI Taxonomy" id="1070528"/>
    <lineage>
        <taxon>unclassified sequences</taxon>
        <taxon>metagenomes</taxon>
        <taxon>organismal metagenomes</taxon>
    </lineage>
</organism>
<keyword evidence="1" id="KW-0472">Membrane</keyword>
<sequence>MDLDQKVLIASIVICIYICLHARLVAIKHTPDGGADFRIPLDIFMTYAAGALTYVAIFNGAIGVEQVIRHPLMGITFFMPLFIFINEIKRDRDWVDEVKAKDGYGIFRVNVLVSVAMAAAGMMSKNTKVRVTSLAMGMGAVVMPMTTSLPGSSQGAVMDAAQRVGIITTTWAVVGVVAKELFEQEQLKW</sequence>
<feature type="transmembrane region" description="Helical" evidence="1">
    <location>
        <begin position="6"/>
        <end position="27"/>
    </location>
</feature>
<dbReference type="AlphaFoldDB" id="A0A6C0LUY4"/>
<accession>A0A6C0LUY4</accession>
<feature type="transmembrane region" description="Helical" evidence="1">
    <location>
        <begin position="39"/>
        <end position="62"/>
    </location>
</feature>
<proteinExistence type="predicted"/>
<protein>
    <submittedName>
        <fullName evidence="2">Uncharacterized protein</fullName>
    </submittedName>
</protein>
<feature type="transmembrane region" description="Helical" evidence="1">
    <location>
        <begin position="106"/>
        <end position="124"/>
    </location>
</feature>
<keyword evidence="1" id="KW-1133">Transmembrane helix</keyword>
<evidence type="ECO:0000313" key="2">
    <source>
        <dbReference type="EMBL" id="QHU33571.1"/>
    </source>
</evidence>
<reference evidence="2" key="1">
    <citation type="journal article" date="2020" name="Nature">
        <title>Giant virus diversity and host interactions through global metagenomics.</title>
        <authorList>
            <person name="Schulz F."/>
            <person name="Roux S."/>
            <person name="Paez-Espino D."/>
            <person name="Jungbluth S."/>
            <person name="Walsh D.A."/>
            <person name="Denef V.J."/>
            <person name="McMahon K.D."/>
            <person name="Konstantinidis K.T."/>
            <person name="Eloe-Fadrosh E.A."/>
            <person name="Kyrpides N.C."/>
            <person name="Woyke T."/>
        </authorList>
    </citation>
    <scope>NUCLEOTIDE SEQUENCE</scope>
    <source>
        <strain evidence="2">GVMAG-S-1016704-121</strain>
    </source>
</reference>
<keyword evidence="1" id="KW-0812">Transmembrane</keyword>
<evidence type="ECO:0000256" key="1">
    <source>
        <dbReference type="SAM" id="Phobius"/>
    </source>
</evidence>
<dbReference type="EMBL" id="MN740559">
    <property type="protein sequence ID" value="QHU33571.1"/>
    <property type="molecule type" value="Genomic_DNA"/>
</dbReference>